<accession>A0AAJ2R625</accession>
<reference evidence="1" key="1">
    <citation type="submission" date="2023-11" db="EMBL/GenBank/DDBJ databases">
        <title>Identification and selenium tolerance of Delftia acidovorans R3-25.</title>
        <authorList>
            <person name="Zhang S."/>
            <person name="Liu Y."/>
            <person name="Guo Y."/>
        </authorList>
    </citation>
    <scope>NUCLEOTIDE SEQUENCE</scope>
    <source>
        <strain evidence="1">R3-25</strain>
    </source>
</reference>
<evidence type="ECO:0000313" key="1">
    <source>
        <dbReference type="EMBL" id="MDX4957803.1"/>
    </source>
</evidence>
<organism evidence="1 2">
    <name type="scientific">Delftia acidovorans</name>
    <name type="common">Pseudomonas acidovorans</name>
    <name type="synonym">Comamonas acidovorans</name>
    <dbReference type="NCBI Taxonomy" id="80866"/>
    <lineage>
        <taxon>Bacteria</taxon>
        <taxon>Pseudomonadati</taxon>
        <taxon>Pseudomonadota</taxon>
        <taxon>Betaproteobacteria</taxon>
        <taxon>Burkholderiales</taxon>
        <taxon>Comamonadaceae</taxon>
        <taxon>Delftia</taxon>
    </lineage>
</organism>
<dbReference type="RefSeq" id="WP_319076884.1">
    <property type="nucleotide sequence ID" value="NZ_JAWWMZ010000021.1"/>
</dbReference>
<comment type="caution">
    <text evidence="1">The sequence shown here is derived from an EMBL/GenBank/DDBJ whole genome shotgun (WGS) entry which is preliminary data.</text>
</comment>
<name>A0AAJ2R625_DELAC</name>
<protein>
    <submittedName>
        <fullName evidence="1">Uncharacterized protein</fullName>
    </submittedName>
</protein>
<dbReference type="EMBL" id="JAWWMZ010000021">
    <property type="protein sequence ID" value="MDX4957803.1"/>
    <property type="molecule type" value="Genomic_DNA"/>
</dbReference>
<gene>
    <name evidence="1" type="ORF">SGN30_30665</name>
</gene>
<dbReference type="AlphaFoldDB" id="A0AAJ2R625"/>
<proteinExistence type="predicted"/>
<sequence>MTTAHLLPAALTALFIATVPIAGAQEKSSLIWTPMRTVVLNSTNFPSTGTAEEQQILKQLWSEDLSRVRRNVRGLYPVFLLIGDVRKGPRRIIFSMFSSAGSERCDPPANGASSHDIYSMCNMRVTPWPQSNGKQTDLPNYCAIFGEKPEIGRIEYSFDPTLQTINFRTVQYGKIVQECNKTLKLD</sequence>
<dbReference type="Proteomes" id="UP001287445">
    <property type="component" value="Unassembled WGS sequence"/>
</dbReference>
<evidence type="ECO:0000313" key="2">
    <source>
        <dbReference type="Proteomes" id="UP001287445"/>
    </source>
</evidence>